<feature type="domain" description="MafB19-like deaminase" evidence="2">
    <location>
        <begin position="65"/>
        <end position="146"/>
    </location>
</feature>
<evidence type="ECO:0000256" key="1">
    <source>
        <dbReference type="SAM" id="Phobius"/>
    </source>
</evidence>
<dbReference type="AlphaFoldDB" id="A0A1S3XF37"/>
<sequence length="155" mass="17140">MRDAYSRWNFILFAYLGHLLVILLPLDEFSARRDNVTDAPANSKMIENRNKVYGRIIRCSSEAVACKKLNCIELSDCEMYTSCEPCPMCFGAINLSRIKRLVYGAKAETAIAVGFNANASGGTGKAQLEIKKADGKAALMAEEVFEKTRGKFPIC</sequence>
<reference evidence="3" key="1">
    <citation type="submission" date="2025-08" db="UniProtKB">
        <authorList>
            <consortium name="RefSeq"/>
        </authorList>
    </citation>
    <scope>IDENTIFICATION</scope>
</reference>
<dbReference type="CDD" id="cd01285">
    <property type="entry name" value="nucleoside_deaminase"/>
    <property type="match status" value="1"/>
</dbReference>
<accession>A0A1S3XF37</accession>
<organism evidence="3">
    <name type="scientific">Nicotiana tabacum</name>
    <name type="common">Common tobacco</name>
    <dbReference type="NCBI Taxonomy" id="4097"/>
    <lineage>
        <taxon>Eukaryota</taxon>
        <taxon>Viridiplantae</taxon>
        <taxon>Streptophyta</taxon>
        <taxon>Embryophyta</taxon>
        <taxon>Tracheophyta</taxon>
        <taxon>Spermatophyta</taxon>
        <taxon>Magnoliopsida</taxon>
        <taxon>eudicotyledons</taxon>
        <taxon>Gunneridae</taxon>
        <taxon>Pentapetalae</taxon>
        <taxon>asterids</taxon>
        <taxon>lamiids</taxon>
        <taxon>Solanales</taxon>
        <taxon>Solanaceae</taxon>
        <taxon>Nicotianoideae</taxon>
        <taxon>Nicotianeae</taxon>
        <taxon>Nicotiana</taxon>
    </lineage>
</organism>
<dbReference type="RefSeq" id="XP_016438611.1">
    <property type="nucleotide sequence ID" value="XM_016583125.1"/>
</dbReference>
<dbReference type="SMR" id="A0A1S3XF37"/>
<dbReference type="PaxDb" id="4097-A0A1S3XF37"/>
<name>A0A1S3XF37_TOBAC</name>
<dbReference type="SUPFAM" id="SSF53927">
    <property type="entry name" value="Cytidine deaminase-like"/>
    <property type="match status" value="1"/>
</dbReference>
<dbReference type="PANTHER" id="PTHR11079">
    <property type="entry name" value="CYTOSINE DEAMINASE FAMILY MEMBER"/>
    <property type="match status" value="1"/>
</dbReference>
<evidence type="ECO:0000259" key="2">
    <source>
        <dbReference type="Pfam" id="PF14437"/>
    </source>
</evidence>
<dbReference type="InterPro" id="IPR016193">
    <property type="entry name" value="Cytidine_deaminase-like"/>
</dbReference>
<protein>
    <submittedName>
        <fullName evidence="3">tRNA-specific adenosine deaminase-like</fullName>
    </submittedName>
</protein>
<keyword evidence="1" id="KW-1133">Transmembrane helix</keyword>
<dbReference type="InterPro" id="IPR058535">
    <property type="entry name" value="MafB19-deam"/>
</dbReference>
<dbReference type="STRING" id="4097.A0A1S3XF37"/>
<dbReference type="GO" id="GO:0047974">
    <property type="term" value="F:guanosine deaminase activity"/>
    <property type="evidence" value="ECO:0000318"/>
    <property type="project" value="GO_Central"/>
</dbReference>
<keyword evidence="1" id="KW-0812">Transmembrane</keyword>
<evidence type="ECO:0000313" key="3">
    <source>
        <dbReference type="RefSeq" id="XP_016438611.1"/>
    </source>
</evidence>
<dbReference type="Gene3D" id="3.40.140.10">
    <property type="entry name" value="Cytidine Deaminase, domain 2"/>
    <property type="match status" value="1"/>
</dbReference>
<gene>
    <name evidence="3" type="primary">LOC107764534</name>
</gene>
<dbReference type="GO" id="GO:0002100">
    <property type="term" value="P:tRNA wobble adenosine to inosine editing"/>
    <property type="evidence" value="ECO:0007669"/>
    <property type="project" value="InterPro"/>
</dbReference>
<dbReference type="GO" id="GO:0008251">
    <property type="term" value="F:tRNA-specific adenosine deaminase activity"/>
    <property type="evidence" value="ECO:0007669"/>
    <property type="project" value="InterPro"/>
</dbReference>
<keyword evidence="1" id="KW-0472">Membrane</keyword>
<feature type="transmembrane region" description="Helical" evidence="1">
    <location>
        <begin position="6"/>
        <end position="26"/>
    </location>
</feature>
<dbReference type="GO" id="GO:0046872">
    <property type="term" value="F:metal ion binding"/>
    <property type="evidence" value="ECO:0007669"/>
    <property type="project" value="UniProtKB-KW"/>
</dbReference>
<dbReference type="KEGG" id="nta:107764534"/>
<dbReference type="Pfam" id="PF14437">
    <property type="entry name" value="MafB19-deam"/>
    <property type="match status" value="1"/>
</dbReference>
<proteinExistence type="predicted"/>
<dbReference type="OrthoDB" id="408702at2759"/>
<dbReference type="GO" id="GO:0006152">
    <property type="term" value="P:purine nucleoside catabolic process"/>
    <property type="evidence" value="ECO:0000318"/>
    <property type="project" value="GO_Central"/>
</dbReference>
<dbReference type="PANTHER" id="PTHR11079:SF161">
    <property type="entry name" value="CMP_DCMP-TYPE DEAMINASE DOMAIN-CONTAINING PROTEIN"/>
    <property type="match status" value="1"/>
</dbReference>